<comment type="similarity">
    <text evidence="5">Belongs to the NfuA family.</text>
</comment>
<dbReference type="GO" id="GO:0051604">
    <property type="term" value="P:protein maturation"/>
    <property type="evidence" value="ECO:0007669"/>
    <property type="project" value="UniProtKB-UniRule"/>
</dbReference>
<dbReference type="Gene3D" id="3.30.300.130">
    <property type="entry name" value="Fe-S cluster assembly (FSCA)"/>
    <property type="match status" value="1"/>
</dbReference>
<evidence type="ECO:0000256" key="3">
    <source>
        <dbReference type="ARBA" id="ARBA00023004"/>
    </source>
</evidence>
<evidence type="ECO:0000256" key="4">
    <source>
        <dbReference type="ARBA" id="ARBA00023014"/>
    </source>
</evidence>
<comment type="caution">
    <text evidence="8">The sequence shown here is derived from an EMBL/GenBank/DDBJ whole genome shotgun (WGS) entry which is preliminary data.</text>
</comment>
<name>A0A2A2F6G4_9GAMM</name>
<dbReference type="InterPro" id="IPR017726">
    <property type="entry name" value="Fe/S_biogenesis_protein_NfuA"/>
</dbReference>
<dbReference type="AlphaFoldDB" id="A0A2A2F6G4"/>
<feature type="domain" description="NIF system FeS cluster assembly NifU C-terminal" evidence="6">
    <location>
        <begin position="116"/>
        <end position="180"/>
    </location>
</feature>
<dbReference type="GO" id="GO:0016226">
    <property type="term" value="P:iron-sulfur cluster assembly"/>
    <property type="evidence" value="ECO:0007669"/>
    <property type="project" value="UniProtKB-UniRule"/>
</dbReference>
<dbReference type="OrthoDB" id="9785450at2"/>
<dbReference type="InterPro" id="IPR034904">
    <property type="entry name" value="FSCA_dom_sf"/>
</dbReference>
<dbReference type="SUPFAM" id="SSF89360">
    <property type="entry name" value="HesB-like domain"/>
    <property type="match status" value="1"/>
</dbReference>
<accession>A0A2A2F6G4</accession>
<evidence type="ECO:0000256" key="2">
    <source>
        <dbReference type="ARBA" id="ARBA00022723"/>
    </source>
</evidence>
<evidence type="ECO:0000313" key="8">
    <source>
        <dbReference type="EMBL" id="PAU81036.1"/>
    </source>
</evidence>
<gene>
    <name evidence="5 8" type="primary">nfuA</name>
    <name evidence="8" type="ORF">CK501_05585</name>
</gene>
<dbReference type="InterPro" id="IPR035903">
    <property type="entry name" value="HesB-like_dom_sf"/>
</dbReference>
<dbReference type="Proteomes" id="UP000218896">
    <property type="component" value="Unassembled WGS sequence"/>
</dbReference>
<protein>
    <recommendedName>
        <fullName evidence="5">Fe/S biogenesis protein NfuA</fullName>
    </recommendedName>
</protein>
<keyword evidence="4 5" id="KW-0411">Iron-sulfur</keyword>
<dbReference type="NCBIfam" id="TIGR03341">
    <property type="entry name" value="YhgI_GntY"/>
    <property type="match status" value="1"/>
</dbReference>
<dbReference type="Pfam" id="PF01521">
    <property type="entry name" value="Fe-S_biosyn"/>
    <property type="match status" value="1"/>
</dbReference>
<proteinExistence type="inferred from homology"/>
<evidence type="ECO:0000256" key="5">
    <source>
        <dbReference type="HAMAP-Rule" id="MF_01637"/>
    </source>
</evidence>
<dbReference type="EMBL" id="NSKD01000002">
    <property type="protein sequence ID" value="PAU81036.1"/>
    <property type="molecule type" value="Genomic_DNA"/>
</dbReference>
<dbReference type="SUPFAM" id="SSF117916">
    <property type="entry name" value="Fe-S cluster assembly (FSCA) domain-like"/>
    <property type="match status" value="1"/>
</dbReference>
<evidence type="ECO:0000256" key="1">
    <source>
        <dbReference type="ARBA" id="ARBA00022485"/>
    </source>
</evidence>
<evidence type="ECO:0000259" key="7">
    <source>
        <dbReference type="Pfam" id="PF01521"/>
    </source>
</evidence>
<dbReference type="InterPro" id="IPR000361">
    <property type="entry name" value="ATAP_core_dom"/>
</dbReference>
<dbReference type="PANTHER" id="PTHR11178:SF51">
    <property type="entry name" value="FE_S BIOGENESIS PROTEIN NFUA"/>
    <property type="match status" value="1"/>
</dbReference>
<sequence length="194" mass="21298">MDTVTVTESARRYLGQLVQKQDVEGMGVRLFVTQPGTRHAETCLAYCPPHEVVPSDEQLDMDEFPLYIDHNSITFLEEAVIDFQEDQTGGQLTIKAPNAKVPQVSADAPLSERLNYVLQSEVNPSLAAHGGEVSLVELTDDNVAVLRFGGGCQGCAAVSLTLKQGVERTLKEQLPEISGIEDVTDHSYRENAYY</sequence>
<feature type="domain" description="Core" evidence="7">
    <location>
        <begin position="4"/>
        <end position="100"/>
    </location>
</feature>
<evidence type="ECO:0000259" key="6">
    <source>
        <dbReference type="Pfam" id="PF01106"/>
    </source>
</evidence>
<evidence type="ECO:0000313" key="9">
    <source>
        <dbReference type="Proteomes" id="UP000218896"/>
    </source>
</evidence>
<feature type="binding site" evidence="5">
    <location>
        <position position="155"/>
    </location>
    <ligand>
        <name>[4Fe-4S] cluster</name>
        <dbReference type="ChEBI" id="CHEBI:49883"/>
    </ligand>
</feature>
<keyword evidence="1 5" id="KW-0004">4Fe-4S</keyword>
<keyword evidence="9" id="KW-1185">Reference proteome</keyword>
<keyword evidence="3 5" id="KW-0408">Iron</keyword>
<comment type="cofactor">
    <cofactor evidence="5">
        <name>[4Fe-4S] cluster</name>
        <dbReference type="ChEBI" id="CHEBI:49883"/>
    </cofactor>
    <text evidence="5">Binds 1 [4Fe-4S] cluster per subunit. The cluster is presumably bound at the interface of two monomers.</text>
</comment>
<feature type="binding site" evidence="5">
    <location>
        <position position="152"/>
    </location>
    <ligand>
        <name>[4Fe-4S] cluster</name>
        <dbReference type="ChEBI" id="CHEBI:49883"/>
    </ligand>
</feature>
<comment type="subunit">
    <text evidence="5">Homodimer.</text>
</comment>
<dbReference type="PANTHER" id="PTHR11178">
    <property type="entry name" value="IRON-SULFUR CLUSTER SCAFFOLD PROTEIN NFU-RELATED"/>
    <property type="match status" value="1"/>
</dbReference>
<reference evidence="8 9" key="1">
    <citation type="submission" date="2017-08" db="EMBL/GenBank/DDBJ databases">
        <title>Halovibrio sewagensis sp. nov., isolated from wastewater of high salinity.</title>
        <authorList>
            <person name="Dong X."/>
            <person name="Zhang G."/>
        </authorList>
    </citation>
    <scope>NUCLEOTIDE SEQUENCE [LARGE SCALE GENOMIC DNA]</scope>
    <source>
        <strain evidence="8 9">YL5-2</strain>
    </source>
</reference>
<keyword evidence="2 5" id="KW-0479">Metal-binding</keyword>
<dbReference type="Pfam" id="PF01106">
    <property type="entry name" value="NifU"/>
    <property type="match status" value="1"/>
</dbReference>
<dbReference type="RefSeq" id="WP_095616762.1">
    <property type="nucleotide sequence ID" value="NZ_NSKD01000002.1"/>
</dbReference>
<dbReference type="Gene3D" id="2.60.300.12">
    <property type="entry name" value="HesB-like domain"/>
    <property type="match status" value="1"/>
</dbReference>
<dbReference type="HAMAP" id="MF_01637">
    <property type="entry name" value="Fe_S_biogen_NfuA"/>
    <property type="match status" value="1"/>
</dbReference>
<organism evidence="8 9">
    <name type="scientific">Halovibrio salipaludis</name>
    <dbReference type="NCBI Taxonomy" id="2032626"/>
    <lineage>
        <taxon>Bacteria</taxon>
        <taxon>Pseudomonadati</taxon>
        <taxon>Pseudomonadota</taxon>
        <taxon>Gammaproteobacteria</taxon>
        <taxon>Oceanospirillales</taxon>
        <taxon>Halomonadaceae</taxon>
        <taxon>Halovibrio</taxon>
    </lineage>
</organism>
<dbReference type="InterPro" id="IPR001075">
    <property type="entry name" value="NIF_FeS_clus_asmbl_NifU_C"/>
</dbReference>
<dbReference type="GO" id="GO:0051539">
    <property type="term" value="F:4 iron, 4 sulfur cluster binding"/>
    <property type="evidence" value="ECO:0007669"/>
    <property type="project" value="UniProtKB-UniRule"/>
</dbReference>
<dbReference type="GO" id="GO:0005506">
    <property type="term" value="F:iron ion binding"/>
    <property type="evidence" value="ECO:0007669"/>
    <property type="project" value="InterPro"/>
</dbReference>
<comment type="function">
    <text evidence="5">Involved in iron-sulfur cluster biogenesis. Binds a 4Fe-4S cluster, can transfer this cluster to apoproteins, and thereby intervenes in the maturation of Fe/S proteins. Could also act as a scaffold/chaperone for damaged Fe/S proteins.</text>
</comment>